<gene>
    <name evidence="1" type="ORF">GCM10022211_16780</name>
</gene>
<evidence type="ECO:0000313" key="2">
    <source>
        <dbReference type="Proteomes" id="UP001501310"/>
    </source>
</evidence>
<evidence type="ECO:0000313" key="1">
    <source>
        <dbReference type="EMBL" id="GAA4005185.1"/>
    </source>
</evidence>
<keyword evidence="2" id="KW-1185">Reference proteome</keyword>
<organism evidence="1 2">
    <name type="scientific">Sphingomonas humi</name>
    <dbReference type="NCBI Taxonomy" id="335630"/>
    <lineage>
        <taxon>Bacteria</taxon>
        <taxon>Pseudomonadati</taxon>
        <taxon>Pseudomonadota</taxon>
        <taxon>Alphaproteobacteria</taxon>
        <taxon>Sphingomonadales</taxon>
        <taxon>Sphingomonadaceae</taxon>
        <taxon>Sphingomonas</taxon>
    </lineage>
</organism>
<proteinExistence type="predicted"/>
<sequence>MPSAGRKAECLSGIDLPTRIECGEMTHPDIVIDELAVTKPFEAIDYSFGGKVITIVVSSADSELMFWNDRVVYRNDAAGTDTCNVTYFDFGLDNLAKAFGTAFNKPGRNQADEHSVDVSNINPLAARRDIETRFEVIER</sequence>
<accession>A0ABP7S1L5</accession>
<dbReference type="Proteomes" id="UP001501310">
    <property type="component" value="Unassembled WGS sequence"/>
</dbReference>
<comment type="caution">
    <text evidence="1">The sequence shown here is derived from an EMBL/GenBank/DDBJ whole genome shotgun (WGS) entry which is preliminary data.</text>
</comment>
<protein>
    <submittedName>
        <fullName evidence="1">Uncharacterized protein</fullName>
    </submittedName>
</protein>
<name>A0ABP7S1L5_9SPHN</name>
<reference evidence="2" key="1">
    <citation type="journal article" date="2019" name="Int. J. Syst. Evol. Microbiol.">
        <title>The Global Catalogue of Microorganisms (GCM) 10K type strain sequencing project: providing services to taxonomists for standard genome sequencing and annotation.</title>
        <authorList>
            <consortium name="The Broad Institute Genomics Platform"/>
            <consortium name="The Broad Institute Genome Sequencing Center for Infectious Disease"/>
            <person name="Wu L."/>
            <person name="Ma J."/>
        </authorList>
    </citation>
    <scope>NUCLEOTIDE SEQUENCE [LARGE SCALE GENOMIC DNA]</scope>
    <source>
        <strain evidence="2">JCM 16603</strain>
    </source>
</reference>
<dbReference type="EMBL" id="BAAAZD010000002">
    <property type="protein sequence ID" value="GAA4005185.1"/>
    <property type="molecule type" value="Genomic_DNA"/>
</dbReference>